<dbReference type="GO" id="GO:0003700">
    <property type="term" value="F:DNA-binding transcription factor activity"/>
    <property type="evidence" value="ECO:0007669"/>
    <property type="project" value="InterPro"/>
</dbReference>
<dbReference type="STRING" id="1462526.BN990_03601"/>
<keyword evidence="3" id="KW-0804">Transcription</keyword>
<dbReference type="InterPro" id="IPR036388">
    <property type="entry name" value="WH-like_DNA-bd_sf"/>
</dbReference>
<keyword evidence="1" id="KW-0805">Transcription regulation</keyword>
<feature type="domain" description="HTH gntR-type" evidence="4">
    <location>
        <begin position="8"/>
        <end position="76"/>
    </location>
</feature>
<organism evidence="5 6">
    <name type="scientific">Virgibacillus massiliensis</name>
    <dbReference type="NCBI Taxonomy" id="1462526"/>
    <lineage>
        <taxon>Bacteria</taxon>
        <taxon>Bacillati</taxon>
        <taxon>Bacillota</taxon>
        <taxon>Bacilli</taxon>
        <taxon>Bacillales</taxon>
        <taxon>Bacillaceae</taxon>
        <taxon>Virgibacillus</taxon>
    </lineage>
</organism>
<dbReference type="eggNOG" id="COG1802">
    <property type="taxonomic scope" value="Bacteria"/>
</dbReference>
<evidence type="ECO:0000256" key="1">
    <source>
        <dbReference type="ARBA" id="ARBA00023015"/>
    </source>
</evidence>
<dbReference type="SUPFAM" id="SSF48008">
    <property type="entry name" value="GntR ligand-binding domain-like"/>
    <property type="match status" value="1"/>
</dbReference>
<comment type="caution">
    <text evidence="5">The sequence shown here is derived from an EMBL/GenBank/DDBJ whole genome shotgun (WGS) entry which is preliminary data.</text>
</comment>
<dbReference type="OrthoDB" id="114741at2"/>
<evidence type="ECO:0000313" key="6">
    <source>
        <dbReference type="Proteomes" id="UP000028875"/>
    </source>
</evidence>
<proteinExistence type="predicted"/>
<dbReference type="InterPro" id="IPR008920">
    <property type="entry name" value="TF_FadR/GntR_C"/>
</dbReference>
<dbReference type="Gene3D" id="1.10.10.10">
    <property type="entry name" value="Winged helix-like DNA-binding domain superfamily/Winged helix DNA-binding domain"/>
    <property type="match status" value="1"/>
</dbReference>
<gene>
    <name evidence="5" type="primary">csiR</name>
    <name evidence="5" type="ORF">BN990_03601</name>
</gene>
<dbReference type="GO" id="GO:0003677">
    <property type="term" value="F:DNA binding"/>
    <property type="evidence" value="ECO:0007669"/>
    <property type="project" value="UniProtKB-KW"/>
</dbReference>
<dbReference type="SMART" id="SM00895">
    <property type="entry name" value="FCD"/>
    <property type="match status" value="1"/>
</dbReference>
<dbReference type="PANTHER" id="PTHR43537:SF47">
    <property type="entry name" value="REGULATORY PROTEIN GNTR HTH"/>
    <property type="match status" value="1"/>
</dbReference>
<protein>
    <submittedName>
        <fullName evidence="5">Carbon starvation induced regulator</fullName>
    </submittedName>
</protein>
<keyword evidence="2" id="KW-0238">DNA-binding</keyword>
<evidence type="ECO:0000313" key="5">
    <source>
        <dbReference type="EMBL" id="CDQ41244.1"/>
    </source>
</evidence>
<dbReference type="InterPro" id="IPR000524">
    <property type="entry name" value="Tscrpt_reg_HTH_GntR"/>
</dbReference>
<dbReference type="Pfam" id="PF07729">
    <property type="entry name" value="FCD"/>
    <property type="match status" value="1"/>
</dbReference>
<keyword evidence="6" id="KW-1185">Reference proteome</keyword>
<dbReference type="CDD" id="cd07377">
    <property type="entry name" value="WHTH_GntR"/>
    <property type="match status" value="1"/>
</dbReference>
<dbReference type="InterPro" id="IPR011711">
    <property type="entry name" value="GntR_C"/>
</dbReference>
<dbReference type="SUPFAM" id="SSF46785">
    <property type="entry name" value="Winged helix' DNA-binding domain"/>
    <property type="match status" value="1"/>
</dbReference>
<sequence>MTRIIKPESLHLQAYHILKEEILEGEYKPSERIVEAKAASKLGISRGPVREAIRMLIQDGLLTYNEGYVRVYTPTVQDVVDIFQCRESLEALAISLAIYHITEVEKEQLTNNLQATYQAYEQQKTIELGKLDQEFHDIIIHASKNKQLKELLEVIRTKIHYMRISMVKGEFYPSFVSEHERLAELLFKRNEAEANELMKQHIKKGLDGVLMHIEKAQSR</sequence>
<dbReference type="Gene3D" id="1.20.120.530">
    <property type="entry name" value="GntR ligand-binding domain-like"/>
    <property type="match status" value="1"/>
</dbReference>
<dbReference type="PROSITE" id="PS50949">
    <property type="entry name" value="HTH_GNTR"/>
    <property type="match status" value="1"/>
</dbReference>
<name>A0A024QFG4_9BACI</name>
<dbReference type="AlphaFoldDB" id="A0A024QFG4"/>
<reference evidence="6" key="2">
    <citation type="submission" date="2014-05" db="EMBL/GenBank/DDBJ databases">
        <title>Draft genome sequence of Virgibacillus massiliensis Vm-5.</title>
        <authorList>
            <person name="Khelaifia S."/>
            <person name="Croce O."/>
            <person name="Lagier J.C."/>
            <person name="Raoult D."/>
        </authorList>
    </citation>
    <scope>NUCLEOTIDE SEQUENCE [LARGE SCALE GENOMIC DNA]</scope>
    <source>
        <strain evidence="6">Vm-5</strain>
    </source>
</reference>
<dbReference type="Pfam" id="PF00392">
    <property type="entry name" value="GntR"/>
    <property type="match status" value="1"/>
</dbReference>
<dbReference type="PANTHER" id="PTHR43537">
    <property type="entry name" value="TRANSCRIPTIONAL REGULATOR, GNTR FAMILY"/>
    <property type="match status" value="1"/>
</dbReference>
<evidence type="ECO:0000259" key="4">
    <source>
        <dbReference type="PROSITE" id="PS50949"/>
    </source>
</evidence>
<reference evidence="5 6" key="1">
    <citation type="submission" date="2014-03" db="EMBL/GenBank/DDBJ databases">
        <authorList>
            <person name="Urmite Genomes U."/>
        </authorList>
    </citation>
    <scope>NUCLEOTIDE SEQUENCE [LARGE SCALE GENOMIC DNA]</scope>
    <source>
        <strain evidence="5 6">Vm-5</strain>
    </source>
</reference>
<dbReference type="EMBL" id="CCDP010000002">
    <property type="protein sequence ID" value="CDQ41244.1"/>
    <property type="molecule type" value="Genomic_DNA"/>
</dbReference>
<dbReference type="SMART" id="SM00345">
    <property type="entry name" value="HTH_GNTR"/>
    <property type="match status" value="1"/>
</dbReference>
<dbReference type="RefSeq" id="WP_021290488.1">
    <property type="nucleotide sequence ID" value="NZ_BNER01000009.1"/>
</dbReference>
<dbReference type="Proteomes" id="UP000028875">
    <property type="component" value="Unassembled WGS sequence"/>
</dbReference>
<evidence type="ECO:0000256" key="3">
    <source>
        <dbReference type="ARBA" id="ARBA00023163"/>
    </source>
</evidence>
<dbReference type="InterPro" id="IPR036390">
    <property type="entry name" value="WH_DNA-bd_sf"/>
</dbReference>
<evidence type="ECO:0000256" key="2">
    <source>
        <dbReference type="ARBA" id="ARBA00023125"/>
    </source>
</evidence>
<accession>A0A024QFG4</accession>